<dbReference type="InterPro" id="IPR037237">
    <property type="entry name" value="IlvD/EDD_N"/>
</dbReference>
<feature type="region of interest" description="Disordered" evidence="16">
    <location>
        <begin position="1"/>
        <end position="43"/>
    </location>
</feature>
<dbReference type="UniPathway" id="UPA00047">
    <property type="reaction ID" value="UER00057"/>
</dbReference>
<evidence type="ECO:0000259" key="17">
    <source>
        <dbReference type="Pfam" id="PF00920"/>
    </source>
</evidence>
<comment type="cofactor">
    <cofactor evidence="1 15">
        <name>Mg(2+)</name>
        <dbReference type="ChEBI" id="CHEBI:18420"/>
    </cofactor>
</comment>
<dbReference type="PANTHER" id="PTHR21000:SF5">
    <property type="entry name" value="DIHYDROXY-ACID DEHYDRATASE, MITOCHONDRIAL"/>
    <property type="match status" value="1"/>
</dbReference>
<dbReference type="InterPro" id="IPR050165">
    <property type="entry name" value="DHAD_IlvD/Edd"/>
</dbReference>
<dbReference type="HAMAP" id="MF_00012">
    <property type="entry name" value="IlvD"/>
    <property type="match status" value="1"/>
</dbReference>
<evidence type="ECO:0000256" key="8">
    <source>
        <dbReference type="ARBA" id="ARBA00023014"/>
    </source>
</evidence>
<accession>A0A238V987</accession>
<keyword evidence="6 15" id="KW-0460">Magnesium</keyword>
<dbReference type="NCBIfam" id="TIGR00110">
    <property type="entry name" value="ilvD"/>
    <property type="match status" value="1"/>
</dbReference>
<dbReference type="InterPro" id="IPR056740">
    <property type="entry name" value="ILV_EDD_C"/>
</dbReference>
<evidence type="ECO:0000256" key="11">
    <source>
        <dbReference type="ARBA" id="ARBA00029304"/>
    </source>
</evidence>
<reference evidence="19 20" key="1">
    <citation type="submission" date="2017-06" db="EMBL/GenBank/DDBJ databases">
        <authorList>
            <person name="Kim H.J."/>
            <person name="Triplett B.A."/>
        </authorList>
    </citation>
    <scope>NUCLEOTIDE SEQUENCE [LARGE SCALE GENOMIC DNA]</scope>
    <source>
        <strain evidence="19 20">DSM 8800</strain>
    </source>
</reference>
<dbReference type="InterPro" id="IPR020558">
    <property type="entry name" value="DiOHA_6PGluconate_deHydtase_CS"/>
</dbReference>
<dbReference type="PROSITE" id="PS00887">
    <property type="entry name" value="ILVD_EDD_2"/>
    <property type="match status" value="1"/>
</dbReference>
<comment type="pathway">
    <text evidence="13 15">Amino-acid biosynthesis; L-isoleucine biosynthesis; L-isoleucine from 2-oxobutanoate: step 3/4.</text>
</comment>
<dbReference type="RefSeq" id="WP_089383561.1">
    <property type="nucleotide sequence ID" value="NZ_FZNQ01000002.1"/>
</dbReference>
<feature type="binding site" evidence="15">
    <location>
        <position position="478"/>
    </location>
    <ligand>
        <name>Mg(2+)</name>
        <dbReference type="ChEBI" id="CHEBI:18420"/>
    </ligand>
</feature>
<evidence type="ECO:0000256" key="12">
    <source>
        <dbReference type="ARBA" id="ARBA00029436"/>
    </source>
</evidence>
<keyword evidence="3 15" id="KW-0028">Amino-acid biosynthesis</keyword>
<dbReference type="GO" id="GO:0009097">
    <property type="term" value="P:isoleucine biosynthetic process"/>
    <property type="evidence" value="ECO:0007669"/>
    <property type="project" value="UniProtKB-UniRule"/>
</dbReference>
<evidence type="ECO:0000256" key="5">
    <source>
        <dbReference type="ARBA" id="ARBA00022723"/>
    </source>
</evidence>
<evidence type="ECO:0000256" key="9">
    <source>
        <dbReference type="ARBA" id="ARBA00023239"/>
    </source>
</evidence>
<evidence type="ECO:0000313" key="19">
    <source>
        <dbReference type="EMBL" id="SNR30778.1"/>
    </source>
</evidence>
<dbReference type="AlphaFoldDB" id="A0A238V987"/>
<dbReference type="SUPFAM" id="SSF52016">
    <property type="entry name" value="LeuD/IlvD-like"/>
    <property type="match status" value="1"/>
</dbReference>
<dbReference type="NCBIfam" id="NF002068">
    <property type="entry name" value="PRK00911.1"/>
    <property type="match status" value="1"/>
</dbReference>
<evidence type="ECO:0000256" key="4">
    <source>
        <dbReference type="ARBA" id="ARBA00022714"/>
    </source>
</evidence>
<keyword evidence="9 15" id="KW-0456">Lyase</keyword>
<sequence length="594" mass="62418">MSQQPPRSEAESSADGETDEPFVGKKDPSLRSNDVTAGAERAPHRSMFRAMGYDDEDLASPIVGVPNPAADITPCNVHLDDVAAAAIDGIDAAGGMPIEFGTVTISDAISMGTEGMKASLISRELIADSVELVSFGERMDALVTVAGCDKNLPGMMMAAIRTDLPSVFLYGGSIMPGQHDGRDVTIVQVFEGVGAYAQGEMSGEELDELERHACPGAGSCGGMFTANTMASISEALGLAPLGSASAPAEDAERYEVAERAGELVLDCIENDRRPSDIIDRRSFENAIALQTAIGGSTNGVLHLLALAAEADVDLDIEEFDTISKRTPKIADLQPGGSRVMNDLHEVGGVPVVIRRLLDAGLYHGDAMTVTGNTVAEEIERLEEDGSLPPDETIEADFLYTVEEPKEEEGAIKILTGNLAPDGSVLKVTGDDEFHHEGPARVFENEEDAMEYVQTGAVDSGDVIVIRNEGPRGGPGMREMLGVTAAVVGAGHEDDVALLTDGRFSGGTRGPMIGHVAPEAAVGGPIGILADGDHVVIDIPDRTLAVDLTDAEIAERADDWSEPEPPYEGGVLAKYARDFASASEGAVTNPRLTRE</sequence>
<evidence type="ECO:0000256" key="14">
    <source>
        <dbReference type="ARBA" id="ARBA00029490"/>
    </source>
</evidence>
<feature type="active site" description="Proton acceptor" evidence="15">
    <location>
        <position position="504"/>
    </location>
</feature>
<dbReference type="EMBL" id="FZNQ01000002">
    <property type="protein sequence ID" value="SNR30778.1"/>
    <property type="molecule type" value="Genomic_DNA"/>
</dbReference>
<keyword evidence="5 15" id="KW-0479">Metal-binding</keyword>
<comment type="cofactor">
    <cofactor evidence="15">
        <name>[2Fe-2S] cluster</name>
        <dbReference type="ChEBI" id="CHEBI:190135"/>
    </cofactor>
    <text evidence="15">Binds 1 [2Fe-2S] cluster per subunit. This cluster acts as a Lewis acid cofactor.</text>
</comment>
<comment type="similarity">
    <text evidence="2 15">Belongs to the IlvD/Edd family.</text>
</comment>
<comment type="subunit">
    <text evidence="15">Homodimer.</text>
</comment>
<dbReference type="Pfam" id="PF00920">
    <property type="entry name" value="ILVD_EDD_N"/>
    <property type="match status" value="1"/>
</dbReference>
<feature type="binding site" evidence="15">
    <location>
        <position position="149"/>
    </location>
    <ligand>
        <name>Mg(2+)</name>
        <dbReference type="ChEBI" id="CHEBI:18420"/>
    </ligand>
</feature>
<proteinExistence type="inferred from homology"/>
<evidence type="ECO:0000256" key="7">
    <source>
        <dbReference type="ARBA" id="ARBA00023004"/>
    </source>
</evidence>
<dbReference type="SUPFAM" id="SSF143975">
    <property type="entry name" value="IlvD/EDD N-terminal domain-like"/>
    <property type="match status" value="1"/>
</dbReference>
<gene>
    <name evidence="15" type="primary">ilvD</name>
    <name evidence="19" type="ORF">SAMN06264855_102104</name>
</gene>
<dbReference type="GO" id="GO:0009099">
    <property type="term" value="P:L-valine biosynthetic process"/>
    <property type="evidence" value="ECO:0007669"/>
    <property type="project" value="UniProtKB-UniRule"/>
</dbReference>
<organism evidence="19 20">
    <name type="scientific">Halorubrum vacuolatum</name>
    <name type="common">Natronobacterium vacuolatum</name>
    <dbReference type="NCBI Taxonomy" id="63740"/>
    <lineage>
        <taxon>Archaea</taxon>
        <taxon>Methanobacteriati</taxon>
        <taxon>Methanobacteriota</taxon>
        <taxon>Stenosarchaea group</taxon>
        <taxon>Halobacteria</taxon>
        <taxon>Halobacteriales</taxon>
        <taxon>Haloferacaceae</taxon>
        <taxon>Halorubrum</taxon>
    </lineage>
</organism>
<keyword evidence="4 15" id="KW-0001">2Fe-2S</keyword>
<evidence type="ECO:0000256" key="10">
    <source>
        <dbReference type="ARBA" id="ARBA00023304"/>
    </source>
</evidence>
<dbReference type="InterPro" id="IPR004404">
    <property type="entry name" value="DihydroxyA_deHydtase"/>
</dbReference>
<comment type="catalytic activity">
    <reaction evidence="11">
        <text>(2R)-2,3-dihydroxy-3-methylbutanoate = 3-methyl-2-oxobutanoate + H2O</text>
        <dbReference type="Rhea" id="RHEA:24809"/>
        <dbReference type="ChEBI" id="CHEBI:11851"/>
        <dbReference type="ChEBI" id="CHEBI:15377"/>
        <dbReference type="ChEBI" id="CHEBI:49072"/>
        <dbReference type="EC" id="4.2.1.9"/>
    </reaction>
    <physiologicalReaction direction="left-to-right" evidence="11">
        <dbReference type="Rhea" id="RHEA:24810"/>
    </physiologicalReaction>
</comment>
<dbReference type="GO" id="GO:0000287">
    <property type="term" value="F:magnesium ion binding"/>
    <property type="evidence" value="ECO:0007669"/>
    <property type="project" value="UniProtKB-UniRule"/>
</dbReference>
<dbReference type="Gene3D" id="3.50.30.80">
    <property type="entry name" value="IlvD/EDD C-terminal domain-like"/>
    <property type="match status" value="1"/>
</dbReference>
<dbReference type="UniPathway" id="UPA00049">
    <property type="reaction ID" value="UER00061"/>
</dbReference>
<dbReference type="Proteomes" id="UP000198397">
    <property type="component" value="Unassembled WGS sequence"/>
</dbReference>
<feature type="domain" description="Dihydroxy-acid/6-phosphogluconate dehydratase C-terminal" evidence="18">
    <location>
        <begin position="398"/>
        <end position="585"/>
    </location>
</feature>
<keyword evidence="7 15" id="KW-0408">Iron</keyword>
<dbReference type="OrthoDB" id="8674at2157"/>
<feature type="domain" description="Dihydroxy-acid/6-phosphogluconate dehydratase N-terminal" evidence="17">
    <location>
        <begin position="61"/>
        <end position="376"/>
    </location>
</feature>
<evidence type="ECO:0000256" key="6">
    <source>
        <dbReference type="ARBA" id="ARBA00022842"/>
    </source>
</evidence>
<dbReference type="InterPro" id="IPR000581">
    <property type="entry name" value="ILV_EDD_N"/>
</dbReference>
<dbReference type="PANTHER" id="PTHR21000">
    <property type="entry name" value="DIHYDROXY-ACID DEHYDRATASE DAD"/>
    <property type="match status" value="1"/>
</dbReference>
<dbReference type="Pfam" id="PF24877">
    <property type="entry name" value="ILV_EDD_C"/>
    <property type="match status" value="1"/>
</dbReference>
<dbReference type="EC" id="4.2.1.9" evidence="14 15"/>
<evidence type="ECO:0000256" key="13">
    <source>
        <dbReference type="ARBA" id="ARBA00029437"/>
    </source>
</evidence>
<evidence type="ECO:0000256" key="2">
    <source>
        <dbReference type="ARBA" id="ARBA00006486"/>
    </source>
</evidence>
<dbReference type="InterPro" id="IPR042096">
    <property type="entry name" value="Dihydro-acid_dehy_C"/>
</dbReference>
<keyword evidence="10 15" id="KW-0100">Branched-chain amino acid biosynthesis</keyword>
<dbReference type="PROSITE" id="PS00886">
    <property type="entry name" value="ILVD_EDD_1"/>
    <property type="match status" value="1"/>
</dbReference>
<protein>
    <recommendedName>
        <fullName evidence="14 15">Dihydroxy-acid dehydratase</fullName>
        <shortName evidence="15">DAD</shortName>
        <ecNumber evidence="14 15">4.2.1.9</ecNumber>
    </recommendedName>
</protein>
<evidence type="ECO:0000256" key="16">
    <source>
        <dbReference type="SAM" id="MobiDB-lite"/>
    </source>
</evidence>
<evidence type="ECO:0000256" key="3">
    <source>
        <dbReference type="ARBA" id="ARBA00022605"/>
    </source>
</evidence>
<dbReference type="GO" id="GO:0051537">
    <property type="term" value="F:2 iron, 2 sulfur cluster binding"/>
    <property type="evidence" value="ECO:0007669"/>
    <property type="project" value="UniProtKB-UniRule"/>
</dbReference>
<keyword evidence="20" id="KW-1185">Reference proteome</keyword>
<evidence type="ECO:0000256" key="15">
    <source>
        <dbReference type="HAMAP-Rule" id="MF_00012"/>
    </source>
</evidence>
<comment type="function">
    <text evidence="15">Functions in the biosynthesis of branched-chain amino acids. Catalyzes the dehydration of (2R,3R)-2,3-dihydroxy-3-methylpentanoate (2,3-dihydroxy-3-methylvalerate) into 2-oxo-3-methylpentanoate (2-oxo-3-methylvalerate) and of (2R)-2,3-dihydroxy-3-methylbutanoate (2,3-dihydroxyisovalerate) into 2-oxo-3-methylbutanoate (2-oxoisovalerate), the penultimate precursor to L-isoleucine and L-valine, respectively.</text>
</comment>
<evidence type="ECO:0000256" key="1">
    <source>
        <dbReference type="ARBA" id="ARBA00001946"/>
    </source>
</evidence>
<dbReference type="FunFam" id="3.50.30.80:FF:000001">
    <property type="entry name" value="Dihydroxy-acid dehydratase"/>
    <property type="match status" value="1"/>
</dbReference>
<name>A0A238V987_HALVU</name>
<comment type="catalytic activity">
    <reaction evidence="15">
        <text>(2R,3R)-2,3-dihydroxy-3-methylpentanoate = (S)-3-methyl-2-oxopentanoate + H2O</text>
        <dbReference type="Rhea" id="RHEA:27694"/>
        <dbReference type="ChEBI" id="CHEBI:15377"/>
        <dbReference type="ChEBI" id="CHEBI:35146"/>
        <dbReference type="ChEBI" id="CHEBI:49258"/>
        <dbReference type="EC" id="4.2.1.9"/>
    </reaction>
</comment>
<comment type="caution">
    <text evidence="15">Lacks conserved residue(s) required for the propagation of feature annotation.</text>
</comment>
<comment type="pathway">
    <text evidence="12 15">Amino-acid biosynthesis; L-valine biosynthesis; L-valine from pyruvate: step 3/4.</text>
</comment>
<feature type="binding site" evidence="15">
    <location>
        <position position="75"/>
    </location>
    <ligand>
        <name>[2Fe-2S] cluster</name>
        <dbReference type="ChEBI" id="CHEBI:190135"/>
    </ligand>
</feature>
<feature type="binding site" description="via carbamate group" evidence="15">
    <location>
        <position position="150"/>
    </location>
    <ligand>
        <name>Mg(2+)</name>
        <dbReference type="ChEBI" id="CHEBI:18420"/>
    </ligand>
</feature>
<evidence type="ECO:0000313" key="20">
    <source>
        <dbReference type="Proteomes" id="UP000198397"/>
    </source>
</evidence>
<feature type="binding site" evidence="15">
    <location>
        <position position="107"/>
    </location>
    <ligand>
        <name>Mg(2+)</name>
        <dbReference type="ChEBI" id="CHEBI:18420"/>
    </ligand>
</feature>
<keyword evidence="8 15" id="KW-0411">Iron-sulfur</keyword>
<evidence type="ECO:0000259" key="18">
    <source>
        <dbReference type="Pfam" id="PF24877"/>
    </source>
</evidence>
<dbReference type="GO" id="GO:0004160">
    <property type="term" value="F:dihydroxy-acid dehydratase activity"/>
    <property type="evidence" value="ECO:0007669"/>
    <property type="project" value="UniProtKB-UniRule"/>
</dbReference>
<feature type="modified residue" description="N6-carboxylysine" evidence="15">
    <location>
        <position position="150"/>
    </location>
</feature>